<gene>
    <name evidence="1" type="ORF">PFISCL1PPCAC_12022</name>
</gene>
<feature type="non-terminal residue" evidence="1">
    <location>
        <position position="1"/>
    </location>
</feature>
<dbReference type="EMBL" id="BTSY01000003">
    <property type="protein sequence ID" value="GMT20725.1"/>
    <property type="molecule type" value="Genomic_DNA"/>
</dbReference>
<dbReference type="Proteomes" id="UP001432322">
    <property type="component" value="Unassembled WGS sequence"/>
</dbReference>
<proteinExistence type="predicted"/>
<reference evidence="1" key="1">
    <citation type="submission" date="2023-10" db="EMBL/GenBank/DDBJ databases">
        <title>Genome assembly of Pristionchus species.</title>
        <authorList>
            <person name="Yoshida K."/>
            <person name="Sommer R.J."/>
        </authorList>
    </citation>
    <scope>NUCLEOTIDE SEQUENCE</scope>
    <source>
        <strain evidence="1">RS5133</strain>
    </source>
</reference>
<accession>A0AAV5VPX8</accession>
<comment type="caution">
    <text evidence="1">The sequence shown here is derived from an EMBL/GenBank/DDBJ whole genome shotgun (WGS) entry which is preliminary data.</text>
</comment>
<keyword evidence="2" id="KW-1185">Reference proteome</keyword>
<name>A0AAV5VPX8_9BILA</name>
<feature type="non-terminal residue" evidence="1">
    <location>
        <position position="155"/>
    </location>
</feature>
<organism evidence="1 2">
    <name type="scientific">Pristionchus fissidentatus</name>
    <dbReference type="NCBI Taxonomy" id="1538716"/>
    <lineage>
        <taxon>Eukaryota</taxon>
        <taxon>Metazoa</taxon>
        <taxon>Ecdysozoa</taxon>
        <taxon>Nematoda</taxon>
        <taxon>Chromadorea</taxon>
        <taxon>Rhabditida</taxon>
        <taxon>Rhabditina</taxon>
        <taxon>Diplogasteromorpha</taxon>
        <taxon>Diplogasteroidea</taxon>
        <taxon>Neodiplogasteridae</taxon>
        <taxon>Pristionchus</taxon>
    </lineage>
</organism>
<evidence type="ECO:0000313" key="1">
    <source>
        <dbReference type="EMBL" id="GMT20725.1"/>
    </source>
</evidence>
<sequence length="155" mass="16354">ITIDLFRVGSSVIYSFFSSFSFEPSGFLSFFLSPFIFPSFSSQSLGASSNVGYSLGFLTAPEAIAFSFSFNSSFFGLSPSLDETFLLPPEGSSCGLLPLLTGAAPAAAASFFAACSRDFLKSNSPGLGTPDFLVPPEHNATTRGSSRRAQIRGII</sequence>
<dbReference type="AlphaFoldDB" id="A0AAV5VPX8"/>
<protein>
    <submittedName>
        <fullName evidence="1">Uncharacterized protein</fullName>
    </submittedName>
</protein>
<evidence type="ECO:0000313" key="2">
    <source>
        <dbReference type="Proteomes" id="UP001432322"/>
    </source>
</evidence>